<dbReference type="Gene3D" id="2.130.10.10">
    <property type="entry name" value="YVTN repeat-like/Quinoprotein amine dehydrogenase"/>
    <property type="match status" value="1"/>
</dbReference>
<proteinExistence type="predicted"/>
<organism evidence="2 3">
    <name type="scientific">Flexivirga alba</name>
    <dbReference type="NCBI Taxonomy" id="702742"/>
    <lineage>
        <taxon>Bacteria</taxon>
        <taxon>Bacillati</taxon>
        <taxon>Actinomycetota</taxon>
        <taxon>Actinomycetes</taxon>
        <taxon>Micrococcales</taxon>
        <taxon>Dermacoccaceae</taxon>
        <taxon>Flexivirga</taxon>
    </lineage>
</organism>
<feature type="chain" id="PRO_5046557608" evidence="1">
    <location>
        <begin position="27"/>
        <end position="364"/>
    </location>
</feature>
<dbReference type="SUPFAM" id="SSF63829">
    <property type="entry name" value="Calcium-dependent phosphotriesterase"/>
    <property type="match status" value="1"/>
</dbReference>
<dbReference type="NCBIfam" id="NF033206">
    <property type="entry name" value="ScyE_fam"/>
    <property type="match status" value="1"/>
</dbReference>
<keyword evidence="3" id="KW-1185">Reference proteome</keyword>
<keyword evidence="1" id="KW-0732">Signal</keyword>
<accession>A0ABW2AB35</accession>
<sequence length="364" mass="36443">MRHLRSLAVGGAAVGLAVTLPGTASAHPKPSPPVTLSSSVGAPFNLEVDGPRVLIADGGPGYVGSLGSDGSVTPVVANIPGAAGVATRGAWLAYTSTVTVGEGENSVNSAAGLHIRRPGGGTVYADTTAYEAAHNPDGMTEYGPRSDDPCVQSVVGPRYTGGLDSHAYSVASNGNSWLLADAGANDLLAITDSGQISTVATFPAQPTTVTQAEADALGMPACMVGVTYDFEPVPTDVEVGPGGSIYVTTLPGGPEGPELGARGSLWKVNPSTHSVTKIATGFAGATNLAIGKHGDIYVAELFGGKISVVNSHGVSTLVNLPGVVSVETAANGTVYAGTMGMDESTPGSIVKIANGKIQSRHSVR</sequence>
<name>A0ABW2AB35_9MICO</name>
<evidence type="ECO:0000313" key="2">
    <source>
        <dbReference type="EMBL" id="MFC6703754.1"/>
    </source>
</evidence>
<evidence type="ECO:0000313" key="3">
    <source>
        <dbReference type="Proteomes" id="UP001596298"/>
    </source>
</evidence>
<dbReference type="EMBL" id="JBHSWH010000001">
    <property type="protein sequence ID" value="MFC6703754.1"/>
    <property type="molecule type" value="Genomic_DNA"/>
</dbReference>
<feature type="signal peptide" evidence="1">
    <location>
        <begin position="1"/>
        <end position="26"/>
    </location>
</feature>
<dbReference type="InterPro" id="IPR048031">
    <property type="entry name" value="ScyD/ScyE-like"/>
</dbReference>
<dbReference type="Proteomes" id="UP001596298">
    <property type="component" value="Unassembled WGS sequence"/>
</dbReference>
<reference evidence="3" key="1">
    <citation type="journal article" date="2019" name="Int. J. Syst. Evol. Microbiol.">
        <title>The Global Catalogue of Microorganisms (GCM) 10K type strain sequencing project: providing services to taxonomists for standard genome sequencing and annotation.</title>
        <authorList>
            <consortium name="The Broad Institute Genomics Platform"/>
            <consortium name="The Broad Institute Genome Sequencing Center for Infectious Disease"/>
            <person name="Wu L."/>
            <person name="Ma J."/>
        </authorList>
    </citation>
    <scope>NUCLEOTIDE SEQUENCE [LARGE SCALE GENOMIC DNA]</scope>
    <source>
        <strain evidence="3">CCUG 58127</strain>
    </source>
</reference>
<evidence type="ECO:0000256" key="1">
    <source>
        <dbReference type="SAM" id="SignalP"/>
    </source>
</evidence>
<dbReference type="RefSeq" id="WP_382397386.1">
    <property type="nucleotide sequence ID" value="NZ_JBHSWH010000001.1"/>
</dbReference>
<protein>
    <submittedName>
        <fullName evidence="2">ScyD/ScyE family protein</fullName>
    </submittedName>
</protein>
<comment type="caution">
    <text evidence="2">The sequence shown here is derived from an EMBL/GenBank/DDBJ whole genome shotgun (WGS) entry which is preliminary data.</text>
</comment>
<dbReference type="InterPro" id="IPR015943">
    <property type="entry name" value="WD40/YVTN_repeat-like_dom_sf"/>
</dbReference>
<gene>
    <name evidence="2" type="ORF">ACFQDH_00285</name>
</gene>